<dbReference type="KEGG" id="nta:107814105"/>
<accession>A0A1S4C1K5</accession>
<dbReference type="Pfam" id="PF00190">
    <property type="entry name" value="Cupin_1"/>
    <property type="match status" value="1"/>
</dbReference>
<dbReference type="RefSeq" id="XP_016494924.1">
    <property type="nucleotide sequence ID" value="XM_016639438.1"/>
</dbReference>
<dbReference type="AlphaFoldDB" id="A0A1S4C1K5"/>
<organism evidence="2">
    <name type="scientific">Nicotiana tabacum</name>
    <name type="common">Common tobacco</name>
    <dbReference type="NCBI Taxonomy" id="4097"/>
    <lineage>
        <taxon>Eukaryota</taxon>
        <taxon>Viridiplantae</taxon>
        <taxon>Streptophyta</taxon>
        <taxon>Embryophyta</taxon>
        <taxon>Tracheophyta</taxon>
        <taxon>Spermatophyta</taxon>
        <taxon>Magnoliopsida</taxon>
        <taxon>eudicotyledons</taxon>
        <taxon>Gunneridae</taxon>
        <taxon>Pentapetalae</taxon>
        <taxon>asterids</taxon>
        <taxon>lamiids</taxon>
        <taxon>Solanales</taxon>
        <taxon>Solanaceae</taxon>
        <taxon>Nicotianoideae</taxon>
        <taxon>Nicotianeae</taxon>
        <taxon>Nicotiana</taxon>
    </lineage>
</organism>
<dbReference type="OrthoDB" id="1546383at2759"/>
<dbReference type="InterPro" id="IPR011051">
    <property type="entry name" value="RmlC_Cupin_sf"/>
</dbReference>
<dbReference type="PaxDb" id="4097-A0A1S4C1K5"/>
<dbReference type="STRING" id="4097.A0A1S4C1K5"/>
<dbReference type="Gene3D" id="2.60.120.10">
    <property type="entry name" value="Jelly Rolls"/>
    <property type="match status" value="1"/>
</dbReference>
<gene>
    <name evidence="2" type="primary">LOC107814105</name>
</gene>
<dbReference type="PANTHER" id="PTHR31238">
    <property type="entry name" value="GERMIN-LIKE PROTEIN SUBFAMILY 3 MEMBER 3"/>
    <property type="match status" value="1"/>
</dbReference>
<dbReference type="SUPFAM" id="SSF51182">
    <property type="entry name" value="RmlC-like cupins"/>
    <property type="match status" value="1"/>
</dbReference>
<dbReference type="OMA" id="KYPANED"/>
<protein>
    <submittedName>
        <fullName evidence="2">Germin-like protein 9-3</fullName>
    </submittedName>
</protein>
<proteinExistence type="predicted"/>
<feature type="domain" description="Cupin type-1" evidence="1">
    <location>
        <begin position="88"/>
        <end position="144"/>
    </location>
</feature>
<reference evidence="2" key="1">
    <citation type="submission" date="2025-08" db="UniProtKB">
        <authorList>
            <consortium name="RefSeq"/>
        </authorList>
    </citation>
    <scope>IDENTIFICATION</scope>
</reference>
<sequence>MQLIPFLVLGHLAFDSEEKQKNPLVVEGKLIKVFISNLYQLLRTASASDPYILTDFIVPEDQTGETIDGNFFTFTGMHGSFGSIITNFKVTKANKAEFPALHGQSTSLAVFSSMVRVSTHPRAAELLFVVQGNLQVGLRDTNAGTVSLPTTLFATGVDDQILAKSFKTDLATVQKIKAGLILGSHCCSANF</sequence>
<dbReference type="InterPro" id="IPR014710">
    <property type="entry name" value="RmlC-like_jellyroll"/>
</dbReference>
<dbReference type="InterPro" id="IPR006045">
    <property type="entry name" value="Cupin_1"/>
</dbReference>
<evidence type="ECO:0000259" key="1">
    <source>
        <dbReference type="Pfam" id="PF00190"/>
    </source>
</evidence>
<name>A0A1S4C1K5_TOBAC</name>
<evidence type="ECO:0000313" key="2">
    <source>
        <dbReference type="RefSeq" id="XP_016494924.1"/>
    </source>
</evidence>